<dbReference type="Proteomes" id="UP000184172">
    <property type="component" value="Unassembled WGS sequence"/>
</dbReference>
<keyword evidence="2" id="KW-0012">Acyltransferase</keyword>
<evidence type="ECO:0000313" key="3">
    <source>
        <dbReference type="Proteomes" id="UP000184172"/>
    </source>
</evidence>
<dbReference type="InterPro" id="IPR050179">
    <property type="entry name" value="Trans_hexapeptide_repeat"/>
</dbReference>
<dbReference type="InterPro" id="IPR001451">
    <property type="entry name" value="Hexapep"/>
</dbReference>
<sequence>MRILSFDIKRYLEKKEVIHKFLNENYLKTEYELASLKNIVSGGIYYLEKEYIEHQIKIKNSLIITNAVEHTFSTDQTNVFLIVENPQIVFYQLCQMTMPPKKKGVHPTAVIDVEAIIGENCYIGPYAVIGKCTIEQDCYIDTHVIIGDNVIIKNNTKIEPNSYIGANGVAWIWDENGERVIQPQFGGVLIEENCFIGSDVSIVKGSVNENTTIKKGTLIAHGSKIGHGSILEENCHLANNVTLAGNSRVGARSFLGAASVLSSHVHIAEDCIVGAGAVVAKSFFEPFAVLAGVPAKTIKYLSKKEKLNGVPKRN</sequence>
<dbReference type="SUPFAM" id="SSF51161">
    <property type="entry name" value="Trimeric LpxA-like enzymes"/>
    <property type="match status" value="1"/>
</dbReference>
<dbReference type="InterPro" id="IPR011004">
    <property type="entry name" value="Trimer_LpxA-like_sf"/>
</dbReference>
<gene>
    <name evidence="2" type="ORF">SAMN04487908_10999</name>
</gene>
<name>A0A1M6GJF1_9FLAO</name>
<comment type="similarity">
    <text evidence="1">Belongs to the transferase hexapeptide repeat family.</text>
</comment>
<protein>
    <submittedName>
        <fullName evidence="2">UDP-3-O-[3-hydroxymyristoyl] glucosamine N-acyltransferase</fullName>
    </submittedName>
</protein>
<dbReference type="OrthoDB" id="9784739at2"/>
<dbReference type="AlphaFoldDB" id="A0A1M6GJF1"/>
<organism evidence="2 3">
    <name type="scientific">Aequorivita viscosa</name>
    <dbReference type="NCBI Taxonomy" id="797419"/>
    <lineage>
        <taxon>Bacteria</taxon>
        <taxon>Pseudomonadati</taxon>
        <taxon>Bacteroidota</taxon>
        <taxon>Flavobacteriia</taxon>
        <taxon>Flavobacteriales</taxon>
        <taxon>Flavobacteriaceae</taxon>
        <taxon>Aequorivita</taxon>
    </lineage>
</organism>
<keyword evidence="3" id="KW-1185">Reference proteome</keyword>
<dbReference type="RefSeq" id="WP_073217381.1">
    <property type="nucleotide sequence ID" value="NZ_FNNS01000011.1"/>
</dbReference>
<dbReference type="Gene3D" id="2.160.10.10">
    <property type="entry name" value="Hexapeptide repeat proteins"/>
    <property type="match status" value="1"/>
</dbReference>
<dbReference type="EMBL" id="FQYV01000009">
    <property type="protein sequence ID" value="SHJ10052.1"/>
    <property type="molecule type" value="Genomic_DNA"/>
</dbReference>
<proteinExistence type="inferred from homology"/>
<evidence type="ECO:0000313" key="2">
    <source>
        <dbReference type="EMBL" id="SHJ10052.1"/>
    </source>
</evidence>
<keyword evidence="2" id="KW-0808">Transferase</keyword>
<reference evidence="3" key="1">
    <citation type="submission" date="2016-11" db="EMBL/GenBank/DDBJ databases">
        <authorList>
            <person name="Varghese N."/>
            <person name="Submissions S."/>
        </authorList>
    </citation>
    <scope>NUCLEOTIDE SEQUENCE [LARGE SCALE GENOMIC DNA]</scope>
    <source>
        <strain evidence="3">DSM 26349</strain>
    </source>
</reference>
<dbReference type="STRING" id="797419.SAMN05216556_11114"/>
<dbReference type="Pfam" id="PF14602">
    <property type="entry name" value="Hexapep_2"/>
    <property type="match status" value="2"/>
</dbReference>
<accession>A0A1M6GJF1</accession>
<dbReference type="Pfam" id="PF00132">
    <property type="entry name" value="Hexapep"/>
    <property type="match status" value="2"/>
</dbReference>
<dbReference type="GO" id="GO:0016746">
    <property type="term" value="F:acyltransferase activity"/>
    <property type="evidence" value="ECO:0007669"/>
    <property type="project" value="UniProtKB-KW"/>
</dbReference>
<dbReference type="PANTHER" id="PTHR43300">
    <property type="entry name" value="ACETYLTRANSFERASE"/>
    <property type="match status" value="1"/>
</dbReference>
<evidence type="ECO:0000256" key="1">
    <source>
        <dbReference type="ARBA" id="ARBA00007274"/>
    </source>
</evidence>